<comment type="caution">
    <text evidence="2">The sequence shown here is derived from an EMBL/GenBank/DDBJ whole genome shotgun (WGS) entry which is preliminary data.</text>
</comment>
<organism evidence="2">
    <name type="scientific">Bradyrhizobium quebecense</name>
    <dbReference type="NCBI Taxonomy" id="2748629"/>
    <lineage>
        <taxon>Bacteria</taxon>
        <taxon>Pseudomonadati</taxon>
        <taxon>Pseudomonadota</taxon>
        <taxon>Alphaproteobacteria</taxon>
        <taxon>Hyphomicrobiales</taxon>
        <taxon>Nitrobacteraceae</taxon>
        <taxon>Bradyrhizobium</taxon>
    </lineage>
</organism>
<accession>A0A974ABJ4</accession>
<reference evidence="2" key="1">
    <citation type="submission" date="2020-06" db="EMBL/GenBank/DDBJ databases">
        <title>Whole Genome Sequence of Bradyrhizobium sp. Strain 66S1MB.</title>
        <authorList>
            <person name="Bromfield E."/>
            <person name="Cloutier S."/>
        </authorList>
    </citation>
    <scope>NUCLEOTIDE SEQUENCE</scope>
    <source>
        <strain evidence="2">66S1MB</strain>
    </source>
</reference>
<protein>
    <submittedName>
        <fullName evidence="2">Uncharacterized protein</fullName>
    </submittedName>
</protein>
<feature type="transmembrane region" description="Helical" evidence="1">
    <location>
        <begin position="38"/>
        <end position="57"/>
    </location>
</feature>
<evidence type="ECO:0000313" key="2">
    <source>
        <dbReference type="EMBL" id="NVL08667.1"/>
    </source>
</evidence>
<keyword evidence="1" id="KW-0472">Membrane</keyword>
<dbReference type="EMBL" id="JABWSX010000001">
    <property type="protein sequence ID" value="NVL08667.1"/>
    <property type="molecule type" value="Genomic_DNA"/>
</dbReference>
<keyword evidence="1" id="KW-0812">Transmembrane</keyword>
<proteinExistence type="predicted"/>
<dbReference type="AlphaFoldDB" id="A0A974ABJ4"/>
<sequence>MPSPAPFILGVLLTTAAASVVALFVKFDESHVWDLAKMALQGAGVLVLARLTVSWAIDSFKTQKRFERDSATFSSVLSALREMSRANDILWNDVVGARQYVSTYLDAAKERWRVAKLKFEDAAAACIFLPEAISSIVFRLEDDLANKPHFDSYDEDIEHDGALVSQAIRKLEALKHLI</sequence>
<evidence type="ECO:0000256" key="1">
    <source>
        <dbReference type="SAM" id="Phobius"/>
    </source>
</evidence>
<dbReference type="RefSeq" id="WP_176532149.1">
    <property type="nucleotide sequence ID" value="NZ_CP088022.1"/>
</dbReference>
<name>A0A974ABJ4_9BRAD</name>
<keyword evidence="1" id="KW-1133">Transmembrane helix</keyword>
<gene>
    <name evidence="2" type="ORF">HU230_23480</name>
</gene>